<protein>
    <submittedName>
        <fullName evidence="5">Putative transcriptional regulator</fullName>
    </submittedName>
</protein>
<dbReference type="GO" id="GO:0003677">
    <property type="term" value="F:DNA binding"/>
    <property type="evidence" value="ECO:0007669"/>
    <property type="project" value="UniProtKB-KW"/>
</dbReference>
<evidence type="ECO:0000256" key="4">
    <source>
        <dbReference type="ARBA" id="ARBA00023163"/>
    </source>
</evidence>
<keyword evidence="6" id="KW-1185">Reference proteome</keyword>
<keyword evidence="2" id="KW-0805">Transcription regulation</keyword>
<organism evidence="5 6">
    <name type="scientific">Paramicrobacterium agarici</name>
    <dbReference type="NCBI Taxonomy" id="630514"/>
    <lineage>
        <taxon>Bacteria</taxon>
        <taxon>Bacillati</taxon>
        <taxon>Actinomycetota</taxon>
        <taxon>Actinomycetes</taxon>
        <taxon>Micrococcales</taxon>
        <taxon>Microbacteriaceae</taxon>
        <taxon>Paramicrobacterium</taxon>
    </lineage>
</organism>
<evidence type="ECO:0000256" key="3">
    <source>
        <dbReference type="ARBA" id="ARBA00023125"/>
    </source>
</evidence>
<evidence type="ECO:0000256" key="2">
    <source>
        <dbReference type="ARBA" id="ARBA00023015"/>
    </source>
</evidence>
<sequence>MATLGDLERSVMDVLWASPEPLSAGDLRDRLVTADAGAARRQLAATTVLTVLSRLESKGFVSRNRSHRPHLYRAVTTRADHTADLMHEVLGAAPDREAALARFIGGVSPTEAETLRSLLERKSSPAK</sequence>
<evidence type="ECO:0000256" key="1">
    <source>
        <dbReference type="ARBA" id="ARBA00011046"/>
    </source>
</evidence>
<dbReference type="AlphaFoldDB" id="A0A2A9DXU9"/>
<dbReference type="InterPro" id="IPR036390">
    <property type="entry name" value="WH_DNA-bd_sf"/>
</dbReference>
<dbReference type="EMBL" id="PDJE01000001">
    <property type="protein sequence ID" value="PFG31196.1"/>
    <property type="molecule type" value="Genomic_DNA"/>
</dbReference>
<dbReference type="RefSeq" id="WP_098407569.1">
    <property type="nucleotide sequence ID" value="NZ_PDJE01000001.1"/>
</dbReference>
<dbReference type="Gene3D" id="6.10.140.850">
    <property type="match status" value="1"/>
</dbReference>
<evidence type="ECO:0000313" key="6">
    <source>
        <dbReference type="Proteomes" id="UP000221369"/>
    </source>
</evidence>
<dbReference type="Proteomes" id="UP000221369">
    <property type="component" value="Unassembled WGS sequence"/>
</dbReference>
<comment type="similarity">
    <text evidence="1">Belongs to the BlaI transcriptional regulatory family.</text>
</comment>
<dbReference type="GO" id="GO:0045892">
    <property type="term" value="P:negative regulation of DNA-templated transcription"/>
    <property type="evidence" value="ECO:0007669"/>
    <property type="project" value="InterPro"/>
</dbReference>
<name>A0A2A9DXU9_9MICO</name>
<keyword evidence="4" id="KW-0804">Transcription</keyword>
<dbReference type="Gene3D" id="1.10.10.10">
    <property type="entry name" value="Winged helix-like DNA-binding domain superfamily/Winged helix DNA-binding domain"/>
    <property type="match status" value="1"/>
</dbReference>
<proteinExistence type="inferred from homology"/>
<keyword evidence="3" id="KW-0238">DNA-binding</keyword>
<dbReference type="InterPro" id="IPR005650">
    <property type="entry name" value="BlaI_family"/>
</dbReference>
<dbReference type="OrthoDB" id="9813987at2"/>
<reference evidence="5 6" key="1">
    <citation type="submission" date="2017-10" db="EMBL/GenBank/DDBJ databases">
        <title>Sequencing the genomes of 1000 actinobacteria strains.</title>
        <authorList>
            <person name="Klenk H.-P."/>
        </authorList>
    </citation>
    <scope>NUCLEOTIDE SEQUENCE [LARGE SCALE GENOMIC DNA]</scope>
    <source>
        <strain evidence="5 6">DSM 21798</strain>
    </source>
</reference>
<dbReference type="InterPro" id="IPR036388">
    <property type="entry name" value="WH-like_DNA-bd_sf"/>
</dbReference>
<dbReference type="Pfam" id="PF03965">
    <property type="entry name" value="Penicillinase_R"/>
    <property type="match status" value="1"/>
</dbReference>
<evidence type="ECO:0000313" key="5">
    <source>
        <dbReference type="EMBL" id="PFG31196.1"/>
    </source>
</evidence>
<accession>A0A2A9DXU9</accession>
<gene>
    <name evidence="5" type="ORF">ATJ78_2151</name>
</gene>
<dbReference type="SUPFAM" id="SSF46785">
    <property type="entry name" value="Winged helix' DNA-binding domain"/>
    <property type="match status" value="1"/>
</dbReference>
<comment type="caution">
    <text evidence="5">The sequence shown here is derived from an EMBL/GenBank/DDBJ whole genome shotgun (WGS) entry which is preliminary data.</text>
</comment>